<reference evidence="4 5" key="1">
    <citation type="journal article" date="2018" name="IMA Fungus">
        <title>IMA Genome-F 9: Draft genome sequence of Annulohypoxylon stygium, Aspergillus mulundensis, Berkeleyomyces basicola (syn. Thielaviopsis basicola), Ceratocystis smalleyi, two Cercospora beticola strains, Coleophoma cylindrospora, Fusarium fracticaudum, Phialophora cf. hyalina, and Morchella septimelata.</title>
        <authorList>
            <person name="Wingfield B.D."/>
            <person name="Bills G.F."/>
            <person name="Dong Y."/>
            <person name="Huang W."/>
            <person name="Nel W.J."/>
            <person name="Swalarsk-Parry B.S."/>
            <person name="Vaghefi N."/>
            <person name="Wilken P.M."/>
            <person name="An Z."/>
            <person name="de Beer Z.W."/>
            <person name="De Vos L."/>
            <person name="Chen L."/>
            <person name="Duong T.A."/>
            <person name="Gao Y."/>
            <person name="Hammerbacher A."/>
            <person name="Kikkert J.R."/>
            <person name="Li Y."/>
            <person name="Li H."/>
            <person name="Li K."/>
            <person name="Li Q."/>
            <person name="Liu X."/>
            <person name="Ma X."/>
            <person name="Naidoo K."/>
            <person name="Pethybridge S.J."/>
            <person name="Sun J."/>
            <person name="Steenkamp E.T."/>
            <person name="van der Nest M.A."/>
            <person name="van Wyk S."/>
            <person name="Wingfield M.J."/>
            <person name="Xiong C."/>
            <person name="Yue Q."/>
            <person name="Zhang X."/>
        </authorList>
    </citation>
    <scope>NUCLEOTIDE SEQUENCE [LARGE SCALE GENOMIC DNA]</scope>
    <source>
        <strain evidence="4 5">BP5796</strain>
    </source>
</reference>
<dbReference type="InterPro" id="IPR020845">
    <property type="entry name" value="AMP-binding_CS"/>
</dbReference>
<dbReference type="Pfam" id="PF07993">
    <property type="entry name" value="NAD_binding_4"/>
    <property type="match status" value="1"/>
</dbReference>
<dbReference type="Gene3D" id="1.10.1200.10">
    <property type="entry name" value="ACP-like"/>
    <property type="match status" value="1"/>
</dbReference>
<accession>A0A3D8Q461</accession>
<dbReference type="InterPro" id="IPR020806">
    <property type="entry name" value="PKS_PP-bd"/>
</dbReference>
<dbReference type="InterPro" id="IPR051414">
    <property type="entry name" value="Adenylate-forming_Reductase"/>
</dbReference>
<dbReference type="InterPro" id="IPR013120">
    <property type="entry name" value="FAR_NAD-bd"/>
</dbReference>
<dbReference type="EMBL" id="PDLN01000025">
    <property type="protein sequence ID" value="RDW56636.1"/>
    <property type="molecule type" value="Genomic_DNA"/>
</dbReference>
<dbReference type="InterPro" id="IPR036736">
    <property type="entry name" value="ACP-like_sf"/>
</dbReference>
<dbReference type="InterPro" id="IPR009081">
    <property type="entry name" value="PP-bd_ACP"/>
</dbReference>
<evidence type="ECO:0000256" key="2">
    <source>
        <dbReference type="ARBA" id="ARBA00022553"/>
    </source>
</evidence>
<organism evidence="4 5">
    <name type="scientific">Coleophoma crateriformis</name>
    <dbReference type="NCBI Taxonomy" id="565419"/>
    <lineage>
        <taxon>Eukaryota</taxon>
        <taxon>Fungi</taxon>
        <taxon>Dikarya</taxon>
        <taxon>Ascomycota</taxon>
        <taxon>Pezizomycotina</taxon>
        <taxon>Leotiomycetes</taxon>
        <taxon>Helotiales</taxon>
        <taxon>Dermateaceae</taxon>
        <taxon>Coleophoma</taxon>
    </lineage>
</organism>
<dbReference type="Pfam" id="PF23562">
    <property type="entry name" value="AMP-binding_C_3"/>
    <property type="match status" value="1"/>
</dbReference>
<gene>
    <name evidence="4" type="ORF">BP5796_13101</name>
</gene>
<dbReference type="Gene3D" id="3.40.50.12780">
    <property type="entry name" value="N-terminal domain of ligase-like"/>
    <property type="match status" value="1"/>
</dbReference>
<name>A0A3D8Q461_9HELO</name>
<keyword evidence="1" id="KW-0596">Phosphopantetheine</keyword>
<keyword evidence="2" id="KW-0597">Phosphoprotein</keyword>
<dbReference type="Proteomes" id="UP000256328">
    <property type="component" value="Unassembled WGS sequence"/>
</dbReference>
<dbReference type="SUPFAM" id="SSF51735">
    <property type="entry name" value="NAD(P)-binding Rossmann-fold domains"/>
    <property type="match status" value="1"/>
</dbReference>
<proteinExistence type="predicted"/>
<dbReference type="InterPro" id="IPR042099">
    <property type="entry name" value="ANL_N_sf"/>
</dbReference>
<dbReference type="AlphaFoldDB" id="A0A3D8Q461"/>
<dbReference type="InterPro" id="IPR000873">
    <property type="entry name" value="AMP-dep_synth/lig_dom"/>
</dbReference>
<dbReference type="InterPro" id="IPR036291">
    <property type="entry name" value="NAD(P)-bd_dom_sf"/>
</dbReference>
<protein>
    <recommendedName>
        <fullName evidence="3">Polyketide synthase-like phosphopantetheine-binding domain-containing protein</fullName>
    </recommendedName>
</protein>
<dbReference type="Gene3D" id="3.40.50.720">
    <property type="entry name" value="NAD(P)-binding Rossmann-like Domain"/>
    <property type="match status" value="1"/>
</dbReference>
<evidence type="ECO:0000313" key="5">
    <source>
        <dbReference type="Proteomes" id="UP000256328"/>
    </source>
</evidence>
<feature type="domain" description="Polyketide synthase-like phosphopantetheine-binding" evidence="3">
    <location>
        <begin position="612"/>
        <end position="682"/>
    </location>
</feature>
<dbReference type="PROSITE" id="PS00455">
    <property type="entry name" value="AMP_BINDING"/>
    <property type="match status" value="1"/>
</dbReference>
<dbReference type="OrthoDB" id="429813at2759"/>
<dbReference type="Pfam" id="PF00501">
    <property type="entry name" value="AMP-binding"/>
    <property type="match status" value="1"/>
</dbReference>
<evidence type="ECO:0000259" key="3">
    <source>
        <dbReference type="SMART" id="SM00823"/>
    </source>
</evidence>
<dbReference type="PANTHER" id="PTHR43439:SF2">
    <property type="entry name" value="ENZYME, PUTATIVE (JCVI)-RELATED"/>
    <property type="match status" value="1"/>
</dbReference>
<keyword evidence="5" id="KW-1185">Reference proteome</keyword>
<dbReference type="SUPFAM" id="SSF56801">
    <property type="entry name" value="Acetyl-CoA synthetase-like"/>
    <property type="match status" value="1"/>
</dbReference>
<sequence>MNATSLETGAEVPVAELDPHIFPSPTADEKLLDLWNVNGHMYSSRYANPEITSLSAIIKLNAKTQPELLAYLYPVDDSMRAFHKVSFYELDQLVTNASIWYSRIFSKEITQANKDEIQPTIALVGVGITFDYYVTILALLRLHIRILLLSNKNSLVVHQYLLGTCNALGCIVDEANADAIGFEEGFHQGPVPLVSVAELQKGCVTNPRTDSDALGFKADDEWILPSVIIHSSGTTGMPKPIVHTNRSIALIARHYRLYQDFYFENFQMCAPLFHVGGLSVAISGLPLCLSTTFPPPSWPPTVSALLAGWETLEAMSCPVDCAQIAPALVEDMYAYIESTSNDFTALSKLKVLQSGGAPFAPALLAKLVALGVNMKTIYGQTEIAGPMRTLPHSRENPHMSRLRNLYAGTGWVVMEDLGTGDGSAECVVYKGFPLAAQLWETPNAPNPYRTNDVFREDPPGSGFWVILGRKDDLVVHSNGEKTMAGSVAILLGDNSPYIAKAAVFGTNRPCTAAIIEVRWEMLETADDVKVEELIWDAVQSCNQQIPKHSRIDRSLVLILGRDETLPVTPKGTVRRKIAWETFGNRVDVLFDKVLEGSIDAQSLSSLTKLSDADYLKACVSIVCGLPSGFDLMGKSFYEVGIDSQKAVQLRAMLAKLFGPFPLIFVFENHTVEKLLAYLVNLKSEDGVVTNFPEEEKADYIRKVIQKYCALIDSWNAKQESSAPTDMKDSISGHIIYLTGANGALGNALLEVLVKNTAVTKIYCAVRGSDRQAKLVKSLESRGYSTDISKSEKLCVVPYDMEDEKLGLGNDLYQKLQNEVSTVLHNAWRLDFNRPVNTFEADCLVGTMNLLSFCLLGRKKPFAFTSSISAIMGPALKGQKALEVPVGDDPRSASGTGYAQSKYVIERVAQHYASVTGMPVRLLRVGQLCGHSRLGVWTETEMWPIMIATGLDYMNAMPLFDEFHTVNWLPVDACARAVESIIINDSTERYTVNNLAHPKPIAWSALLDLLAEVSGKTFTRIPIAEWVASLETLAEDESVDVPGIKLLGFFQQMATNVSSEEFEVVVEKVVGVEPLNAVAVRGWLSRWSKSGFLKQKVNGK</sequence>
<evidence type="ECO:0000256" key="1">
    <source>
        <dbReference type="ARBA" id="ARBA00022450"/>
    </source>
</evidence>
<dbReference type="GO" id="GO:0031177">
    <property type="term" value="F:phosphopantetheine binding"/>
    <property type="evidence" value="ECO:0007669"/>
    <property type="project" value="InterPro"/>
</dbReference>
<dbReference type="PANTHER" id="PTHR43439">
    <property type="entry name" value="PHENYLACETATE-COENZYME A LIGASE"/>
    <property type="match status" value="1"/>
</dbReference>
<comment type="caution">
    <text evidence="4">The sequence shown here is derived from an EMBL/GenBank/DDBJ whole genome shotgun (WGS) entry which is preliminary data.</text>
</comment>
<evidence type="ECO:0000313" key="4">
    <source>
        <dbReference type="EMBL" id="RDW56636.1"/>
    </source>
</evidence>
<dbReference type="SMART" id="SM00823">
    <property type="entry name" value="PKS_PP"/>
    <property type="match status" value="1"/>
</dbReference>
<dbReference type="Pfam" id="PF00550">
    <property type="entry name" value="PP-binding"/>
    <property type="match status" value="1"/>
</dbReference>
<dbReference type="SUPFAM" id="SSF47336">
    <property type="entry name" value="ACP-like"/>
    <property type="match status" value="1"/>
</dbReference>